<dbReference type="KEGG" id="ehx:EMIHUDRAFT_433630"/>
<proteinExistence type="predicted"/>
<evidence type="ECO:0000313" key="3">
    <source>
        <dbReference type="Proteomes" id="UP000013827"/>
    </source>
</evidence>
<name>A0A0D3KR04_EMIH1</name>
<sequence>MRQMLHEQQEELAEARRFSAACKLVTAVGRRDTLSLSTALGAWRRACLLAREADLRHTPRLAKPAAEGLPFIPLASLGEAAAGISRDSPGRSSPPSQPPSGSLASPPSRLPPSQLRPRQVSPTAGDTPSTLPTMHSLETL</sequence>
<keyword evidence="3" id="KW-1185">Reference proteome</keyword>
<accession>A0A0D3KR04</accession>
<feature type="compositionally biased region" description="Low complexity" evidence="1">
    <location>
        <begin position="85"/>
        <end position="119"/>
    </location>
</feature>
<evidence type="ECO:0000313" key="2">
    <source>
        <dbReference type="EnsemblProtists" id="EOD38189"/>
    </source>
</evidence>
<dbReference type="EnsemblProtists" id="EOD38189">
    <property type="protein sequence ID" value="EOD38189"/>
    <property type="gene ID" value="EMIHUDRAFT_433630"/>
</dbReference>
<protein>
    <submittedName>
        <fullName evidence="2">Uncharacterized protein</fullName>
    </submittedName>
</protein>
<dbReference type="GeneID" id="17283459"/>
<dbReference type="HOGENOM" id="CLU_1838935_0_0_1"/>
<dbReference type="AlphaFoldDB" id="A0A0D3KR04"/>
<feature type="compositionally biased region" description="Polar residues" evidence="1">
    <location>
        <begin position="120"/>
        <end position="140"/>
    </location>
</feature>
<dbReference type="Proteomes" id="UP000013827">
    <property type="component" value="Unassembled WGS sequence"/>
</dbReference>
<dbReference type="RefSeq" id="XP_005790618.1">
    <property type="nucleotide sequence ID" value="XM_005790561.1"/>
</dbReference>
<evidence type="ECO:0000256" key="1">
    <source>
        <dbReference type="SAM" id="MobiDB-lite"/>
    </source>
</evidence>
<reference evidence="3" key="1">
    <citation type="journal article" date="2013" name="Nature">
        <title>Pan genome of the phytoplankton Emiliania underpins its global distribution.</title>
        <authorList>
            <person name="Read B.A."/>
            <person name="Kegel J."/>
            <person name="Klute M.J."/>
            <person name="Kuo A."/>
            <person name="Lefebvre S.C."/>
            <person name="Maumus F."/>
            <person name="Mayer C."/>
            <person name="Miller J."/>
            <person name="Monier A."/>
            <person name="Salamov A."/>
            <person name="Young J."/>
            <person name="Aguilar M."/>
            <person name="Claverie J.M."/>
            <person name="Frickenhaus S."/>
            <person name="Gonzalez K."/>
            <person name="Herman E.K."/>
            <person name="Lin Y.C."/>
            <person name="Napier J."/>
            <person name="Ogata H."/>
            <person name="Sarno A.F."/>
            <person name="Shmutz J."/>
            <person name="Schroeder D."/>
            <person name="de Vargas C."/>
            <person name="Verret F."/>
            <person name="von Dassow P."/>
            <person name="Valentin K."/>
            <person name="Van de Peer Y."/>
            <person name="Wheeler G."/>
            <person name="Dacks J.B."/>
            <person name="Delwiche C.F."/>
            <person name="Dyhrman S.T."/>
            <person name="Glockner G."/>
            <person name="John U."/>
            <person name="Richards T."/>
            <person name="Worden A.Z."/>
            <person name="Zhang X."/>
            <person name="Grigoriev I.V."/>
            <person name="Allen A.E."/>
            <person name="Bidle K."/>
            <person name="Borodovsky M."/>
            <person name="Bowler C."/>
            <person name="Brownlee C."/>
            <person name="Cock J.M."/>
            <person name="Elias M."/>
            <person name="Gladyshev V.N."/>
            <person name="Groth M."/>
            <person name="Guda C."/>
            <person name="Hadaegh A."/>
            <person name="Iglesias-Rodriguez M.D."/>
            <person name="Jenkins J."/>
            <person name="Jones B.M."/>
            <person name="Lawson T."/>
            <person name="Leese F."/>
            <person name="Lindquist E."/>
            <person name="Lobanov A."/>
            <person name="Lomsadze A."/>
            <person name="Malik S.B."/>
            <person name="Marsh M.E."/>
            <person name="Mackinder L."/>
            <person name="Mock T."/>
            <person name="Mueller-Roeber B."/>
            <person name="Pagarete A."/>
            <person name="Parker M."/>
            <person name="Probert I."/>
            <person name="Quesneville H."/>
            <person name="Raines C."/>
            <person name="Rensing S.A."/>
            <person name="Riano-Pachon D.M."/>
            <person name="Richier S."/>
            <person name="Rokitta S."/>
            <person name="Shiraiwa Y."/>
            <person name="Soanes D.M."/>
            <person name="van der Giezen M."/>
            <person name="Wahlund T.M."/>
            <person name="Williams B."/>
            <person name="Wilson W."/>
            <person name="Wolfe G."/>
            <person name="Wurch L.L."/>
        </authorList>
    </citation>
    <scope>NUCLEOTIDE SEQUENCE</scope>
</reference>
<feature type="region of interest" description="Disordered" evidence="1">
    <location>
        <begin position="82"/>
        <end position="140"/>
    </location>
</feature>
<organism evidence="2 3">
    <name type="scientific">Emiliania huxleyi (strain CCMP1516)</name>
    <dbReference type="NCBI Taxonomy" id="280463"/>
    <lineage>
        <taxon>Eukaryota</taxon>
        <taxon>Haptista</taxon>
        <taxon>Haptophyta</taxon>
        <taxon>Prymnesiophyceae</taxon>
        <taxon>Isochrysidales</taxon>
        <taxon>Noelaerhabdaceae</taxon>
        <taxon>Emiliania</taxon>
    </lineage>
</organism>
<dbReference type="PaxDb" id="2903-EOD38189"/>
<reference evidence="2" key="2">
    <citation type="submission" date="2024-10" db="UniProtKB">
        <authorList>
            <consortium name="EnsemblProtists"/>
        </authorList>
    </citation>
    <scope>IDENTIFICATION</scope>
</reference>